<keyword evidence="4 13" id="KW-0812">Transmembrane</keyword>
<feature type="transmembrane region" description="Helical" evidence="13">
    <location>
        <begin position="282"/>
        <end position="301"/>
    </location>
</feature>
<feature type="compositionally biased region" description="Basic and acidic residues" evidence="12">
    <location>
        <begin position="982"/>
        <end position="1008"/>
    </location>
</feature>
<feature type="compositionally biased region" description="Polar residues" evidence="12">
    <location>
        <begin position="1010"/>
        <end position="1022"/>
    </location>
</feature>
<feature type="transmembrane region" description="Helical" evidence="13">
    <location>
        <begin position="131"/>
        <end position="150"/>
    </location>
</feature>
<dbReference type="SMART" id="SM00382">
    <property type="entry name" value="AAA"/>
    <property type="match status" value="2"/>
</dbReference>
<keyword evidence="6" id="KW-0547">Nucleotide-binding</keyword>
<evidence type="ECO:0000256" key="6">
    <source>
        <dbReference type="ARBA" id="ARBA00022741"/>
    </source>
</evidence>
<dbReference type="Proteomes" id="UP001164746">
    <property type="component" value="Chromosome 4"/>
</dbReference>
<organism evidence="16 17">
    <name type="scientific">Mya arenaria</name>
    <name type="common">Soft-shell clam</name>
    <dbReference type="NCBI Taxonomy" id="6604"/>
    <lineage>
        <taxon>Eukaryota</taxon>
        <taxon>Metazoa</taxon>
        <taxon>Spiralia</taxon>
        <taxon>Lophotrochozoa</taxon>
        <taxon>Mollusca</taxon>
        <taxon>Bivalvia</taxon>
        <taxon>Autobranchia</taxon>
        <taxon>Heteroconchia</taxon>
        <taxon>Euheterodonta</taxon>
        <taxon>Imparidentia</taxon>
        <taxon>Neoheterodontei</taxon>
        <taxon>Myida</taxon>
        <taxon>Myoidea</taxon>
        <taxon>Myidae</taxon>
        <taxon>Mya</taxon>
    </lineage>
</organism>
<dbReference type="PROSITE" id="PS50929">
    <property type="entry name" value="ABC_TM1F"/>
    <property type="match status" value="2"/>
</dbReference>
<accession>A0ABY7E5F0</accession>
<comment type="similarity">
    <text evidence="2">Belongs to the ABC transporter superfamily. ABCC family. Conjugate transporter (TC 3.A.1.208) subfamily.</text>
</comment>
<feature type="transmembrane region" description="Helical" evidence="13">
    <location>
        <begin position="557"/>
        <end position="584"/>
    </location>
</feature>
<feature type="compositionally biased region" description="Basic and acidic residues" evidence="12">
    <location>
        <begin position="1044"/>
        <end position="1060"/>
    </location>
</feature>
<feature type="transmembrane region" description="Helical" evidence="13">
    <location>
        <begin position="596"/>
        <end position="615"/>
    </location>
</feature>
<dbReference type="CDD" id="cd03250">
    <property type="entry name" value="ABCC_MRP_domain1"/>
    <property type="match status" value="1"/>
</dbReference>
<reference evidence="16" key="1">
    <citation type="submission" date="2022-11" db="EMBL/GenBank/DDBJ databases">
        <title>Centuries of genome instability and evolution in soft-shell clam transmissible cancer (bioRxiv).</title>
        <authorList>
            <person name="Hart S.F.M."/>
            <person name="Yonemitsu M.A."/>
            <person name="Giersch R.M."/>
            <person name="Beal B.F."/>
            <person name="Arriagada G."/>
            <person name="Davis B.W."/>
            <person name="Ostrander E.A."/>
            <person name="Goff S.P."/>
            <person name="Metzger M.J."/>
        </authorList>
    </citation>
    <scope>NUCLEOTIDE SEQUENCE</scope>
    <source>
        <strain evidence="16">MELC-2E11</strain>
        <tissue evidence="16">Siphon/mantle</tissue>
    </source>
</reference>
<feature type="transmembrane region" description="Helical" evidence="13">
    <location>
        <begin position="1151"/>
        <end position="1174"/>
    </location>
</feature>
<feature type="transmembrane region" description="Helical" evidence="13">
    <location>
        <begin position="368"/>
        <end position="388"/>
    </location>
</feature>
<evidence type="ECO:0000256" key="9">
    <source>
        <dbReference type="ARBA" id="ARBA00023136"/>
    </source>
</evidence>
<feature type="domain" description="ABC transmembrane type-1" evidence="15">
    <location>
        <begin position="292"/>
        <end position="621"/>
    </location>
</feature>
<evidence type="ECO:0000256" key="10">
    <source>
        <dbReference type="ARBA" id="ARBA00023170"/>
    </source>
</evidence>
<feature type="domain" description="ABC transporter" evidence="14">
    <location>
        <begin position="1366"/>
        <end position="1600"/>
    </location>
</feature>
<dbReference type="Gene3D" id="1.20.1560.10">
    <property type="entry name" value="ABC transporter type 1, transmembrane domain"/>
    <property type="match status" value="2"/>
</dbReference>
<feature type="transmembrane region" description="Helical" evidence="13">
    <location>
        <begin position="99"/>
        <end position="119"/>
    </location>
</feature>
<dbReference type="CDD" id="cd03244">
    <property type="entry name" value="ABCC_MRP_domain2"/>
    <property type="match status" value="1"/>
</dbReference>
<proteinExistence type="inferred from homology"/>
<keyword evidence="10" id="KW-0675">Receptor</keyword>
<keyword evidence="8 13" id="KW-1133">Transmembrane helix</keyword>
<dbReference type="InterPro" id="IPR017871">
    <property type="entry name" value="ABC_transporter-like_CS"/>
</dbReference>
<evidence type="ECO:0000256" key="8">
    <source>
        <dbReference type="ARBA" id="ARBA00022989"/>
    </source>
</evidence>
<dbReference type="EMBL" id="CP111015">
    <property type="protein sequence ID" value="WAR03634.1"/>
    <property type="molecule type" value="Genomic_DNA"/>
</dbReference>
<evidence type="ECO:0000256" key="11">
    <source>
        <dbReference type="ARBA" id="ARBA00023180"/>
    </source>
</evidence>
<keyword evidence="7" id="KW-0067">ATP-binding</keyword>
<feature type="transmembrane region" description="Helical" evidence="13">
    <location>
        <begin position="67"/>
        <end position="87"/>
    </location>
</feature>
<keyword evidence="11" id="KW-0325">Glycoprotein</keyword>
<comment type="subcellular location">
    <subcellularLocation>
        <location evidence="1">Membrane</location>
    </subcellularLocation>
</comment>
<dbReference type="InterPro" id="IPR050173">
    <property type="entry name" value="ABC_transporter_C-like"/>
</dbReference>
<dbReference type="PROSITE" id="PS50893">
    <property type="entry name" value="ABC_TRANSPORTER_2"/>
    <property type="match status" value="2"/>
</dbReference>
<feature type="region of interest" description="Disordered" evidence="12">
    <location>
        <begin position="982"/>
        <end position="1067"/>
    </location>
</feature>
<feature type="transmembrane region" description="Helical" evidence="13">
    <location>
        <begin position="29"/>
        <end position="46"/>
    </location>
</feature>
<dbReference type="InterPro" id="IPR036640">
    <property type="entry name" value="ABC1_TM_sf"/>
</dbReference>
<dbReference type="InterPro" id="IPR003593">
    <property type="entry name" value="AAA+_ATPase"/>
</dbReference>
<dbReference type="Gene3D" id="3.40.50.300">
    <property type="entry name" value="P-loop containing nucleotide triphosphate hydrolases"/>
    <property type="match status" value="2"/>
</dbReference>
<evidence type="ECO:0000256" key="12">
    <source>
        <dbReference type="SAM" id="MobiDB-lite"/>
    </source>
</evidence>
<evidence type="ECO:0000259" key="14">
    <source>
        <dbReference type="PROSITE" id="PS50893"/>
    </source>
</evidence>
<evidence type="ECO:0000256" key="5">
    <source>
        <dbReference type="ARBA" id="ARBA00022737"/>
    </source>
</evidence>
<dbReference type="InterPro" id="IPR000388">
    <property type="entry name" value="ABCC8/9"/>
</dbReference>
<evidence type="ECO:0000256" key="3">
    <source>
        <dbReference type="ARBA" id="ARBA00022448"/>
    </source>
</evidence>
<feature type="domain" description="ABC transmembrane type-1" evidence="15">
    <location>
        <begin position="1186"/>
        <end position="1346"/>
    </location>
</feature>
<evidence type="ECO:0000313" key="16">
    <source>
        <dbReference type="EMBL" id="WAR03634.1"/>
    </source>
</evidence>
<gene>
    <name evidence="16" type="ORF">MAR_010192</name>
</gene>
<feature type="transmembrane region" description="Helical" evidence="13">
    <location>
        <begin position="480"/>
        <end position="497"/>
    </location>
</feature>
<name>A0ABY7E5F0_MYAAR</name>
<evidence type="ECO:0000256" key="13">
    <source>
        <dbReference type="SAM" id="Phobius"/>
    </source>
</evidence>
<feature type="transmembrane region" description="Helical" evidence="13">
    <location>
        <begin position="162"/>
        <end position="186"/>
    </location>
</feature>
<evidence type="ECO:0000256" key="1">
    <source>
        <dbReference type="ARBA" id="ARBA00004370"/>
    </source>
</evidence>
<dbReference type="PANTHER" id="PTHR24223">
    <property type="entry name" value="ATP-BINDING CASSETTE SUB-FAMILY C"/>
    <property type="match status" value="1"/>
</dbReference>
<feature type="domain" description="ABC transporter" evidence="14">
    <location>
        <begin position="749"/>
        <end position="976"/>
    </location>
</feature>
<protein>
    <submittedName>
        <fullName evidence="16">ABCC8-like protein</fullName>
    </submittedName>
</protein>
<dbReference type="SUPFAM" id="SSF52540">
    <property type="entry name" value="P-loop containing nucleoside triphosphate hydrolases"/>
    <property type="match status" value="2"/>
</dbReference>
<dbReference type="InterPro" id="IPR003439">
    <property type="entry name" value="ABC_transporter-like_ATP-bd"/>
</dbReference>
<evidence type="ECO:0000256" key="7">
    <source>
        <dbReference type="ARBA" id="ARBA00022840"/>
    </source>
</evidence>
<dbReference type="Pfam" id="PF00005">
    <property type="entry name" value="ABC_tran"/>
    <property type="match status" value="2"/>
</dbReference>
<feature type="transmembrane region" description="Helical" evidence="13">
    <location>
        <begin position="452"/>
        <end position="474"/>
    </location>
</feature>
<keyword evidence="3" id="KW-0813">Transport</keyword>
<dbReference type="InterPro" id="IPR011527">
    <property type="entry name" value="ABC1_TM_dom"/>
</dbReference>
<dbReference type="InterPro" id="IPR027417">
    <property type="entry name" value="P-loop_NTPase"/>
</dbReference>
<keyword evidence="9 13" id="KW-0472">Membrane</keyword>
<dbReference type="PRINTS" id="PR01092">
    <property type="entry name" value="SULFNYLUREAR"/>
</dbReference>
<sequence>MSFCGSRSGSLSVREGVLKNKCFVDVMNIIPHGMLIIISAVILIVWRESVMGQLKAKTWVHFKCHSIRWIVSMVLVLIYALDIVEGFVSDYIDPDSINFHVIIPPIVAFISTMLSLVLYHNIEMWNSPRFLLILIAYWTSACGLKLLKAFSLYKTGILVIHLRLWICWSAVALYGVLLLIELYTLIHHRYAFFKKPKKIHPSPGLERTRYYANYASFISRITFAWVRDIVIQGFKAPLTCEQLGKLPHDEKTVTNYKKLLHAFEIEKSKAEAKNKLPSLHRVYLRAFWPYLALGGLCRLFGDLLAFVGPWCIESIVNYAYEALEKNSTIVDPQLLSLAKTYLPSNGSSVNVTLDDTGSPEHKEVYVSVYAFVSNGYSLCAVLFLATLLQHTLLQNHHYFVIRQGIRLKAAVQAMVYTKALRLSSLAITGGQTTIGQIINHMSMDANFLMMQLFFIHYIWATPLQVVLCMVVMYFKLGVSAVIGALVIVLSAPLQIIVGRGMSIMQKKCMQHSDARVKKCNEMVQGIKVIKLLAWESYIARGITESRKKELRAVMLNAIFRSLFSFIGTAAPVLATFLTFVLYPIMENQPLTAGKALSTLALFNIMAIPLVLFSLMTSTMIMAHVSAQRLVPYFLLPEVESSQGFTDTMKTEGDESLHGEEATTDGVPMQVLSSRDLYVSTCSLASHQSHMTPRHSRQNSSSSLLDFTTDHHVNSAVVLSVNSDHYQPRRRHMSGVSIEELGNDLTENAVEVENGSFTWDLKKQEPTISNINLQIPKGKLVMIVGTVGSGKTSLISALLGEMVTCTGRVTWPRSPSVALVSQKPWLLNKTLRDNILFGAAYSWRRYQKVLECCALQPDIDQLPAGDQTEIGEKGVNMSGGQKQRVCIARALYSSADTFIMDDPLSALDAQVGRHVFDEVILKKLLRRKKTIIFVTHQLQYLNYAHSVVVMVDGEVECQGKLTELKRTHPDLYDSWRKALKVAKAEESKSHKTEEETIDALPERGNEHQLGRQMSNLTEASGSSDGEKTPTETNGKMSVFSMPASPEKKEPKDTQTQEEFEKGLGSGSDMEAAGKLVKREHRETGSVSWRVYMSHLAACGPIFITISVLLMVTYQGLLVSTNMWISHWASKSTIWANTLPSNSTEVFDNSRYIPVYVALSLSAVLATLFGGFLFQFTGVNGAKNLHIDLLNTKIPGTWDAFLRVALATIAAVIVNCISTPFFMIAAVAVAILYFILQRIYISTARELQRLDSVTKSPVFTHFSETLNGLQTIRAYKAQSRFRQIAITSIDNNIDYFGAVLVLVSSVTSLSSGLAGKTDPAFVGLSIAYALMVSNYLNWIVRNSTELEMMMNSVERVSKQAGWPMRGEIEFRNVSLMYDISQDPVVSNLTFAISDGEKIGICGRTGSGKSSLTLSLFRMIEISGGEILIDGRNIAHIALPELRSKLAIIPQDPILFTGTIRYNLDPGGELEDGNLWTALESVQLKDTIEALPDKLDSRVSEGGENFSIGQKQLFCLARAFLRENRILVLDEATASIDLETDNKLQTVIGTVFKNRTVITIAHRISTIMKYDRVMTMDHGRMVEFDSPTTLMANEDSYFARLEEITRVGKNCVNYVLLKFGVFCWPSIKHFTVMAMYDVF</sequence>
<evidence type="ECO:0000256" key="4">
    <source>
        <dbReference type="ARBA" id="ARBA00022692"/>
    </source>
</evidence>
<keyword evidence="17" id="KW-1185">Reference proteome</keyword>
<evidence type="ECO:0000256" key="2">
    <source>
        <dbReference type="ARBA" id="ARBA00009726"/>
    </source>
</evidence>
<dbReference type="PROSITE" id="PS00211">
    <property type="entry name" value="ABC_TRANSPORTER_1"/>
    <property type="match status" value="1"/>
</dbReference>
<dbReference type="Pfam" id="PF00664">
    <property type="entry name" value="ABC_membrane"/>
    <property type="match status" value="2"/>
</dbReference>
<dbReference type="PANTHER" id="PTHR24223:SF461">
    <property type="entry name" value="ATP-BINDING CASSETTE SUB-FAMILY C MEMBER SUR"/>
    <property type="match status" value="1"/>
</dbReference>
<keyword evidence="5" id="KW-0677">Repeat</keyword>
<dbReference type="CDD" id="cd18591">
    <property type="entry name" value="ABC_6TM_SUR1_D1_like"/>
    <property type="match status" value="1"/>
</dbReference>
<feature type="transmembrane region" description="Helical" evidence="13">
    <location>
        <begin position="1219"/>
        <end position="1239"/>
    </location>
</feature>
<feature type="transmembrane region" description="Helical" evidence="13">
    <location>
        <begin position="1089"/>
        <end position="1112"/>
    </location>
</feature>
<evidence type="ECO:0000313" key="17">
    <source>
        <dbReference type="Proteomes" id="UP001164746"/>
    </source>
</evidence>
<evidence type="ECO:0000259" key="15">
    <source>
        <dbReference type="PROSITE" id="PS50929"/>
    </source>
</evidence>
<dbReference type="SUPFAM" id="SSF90123">
    <property type="entry name" value="ABC transporter transmembrane region"/>
    <property type="match status" value="2"/>
</dbReference>